<evidence type="ECO:0000259" key="2">
    <source>
        <dbReference type="Pfam" id="PF13860"/>
    </source>
</evidence>
<evidence type="ECO:0000256" key="1">
    <source>
        <dbReference type="SAM" id="SignalP"/>
    </source>
</evidence>
<sequence>MRNVMLIALLPALMLAASVTQPMTALAPDVAPEPNEPVTKVERPAPPAQPFVMVGIVDTIGGTTCDWQFNGPMGRYLMNATEYGLHATWMYSASDQTTYPDRNMRYNFYDYATGEWNWIDPDHMQSGVNVYTERTGYGTLEVDPATGVAYVSTHLGTAPLRPELARDLAPGGGLFEYCNSQPNADAYLWPYMAVDGEGAVHFALIDDASRDQLFYSKVDPWCEWTIPVGVAAPQPDPAFPTQGIAASRVSQKVAITWEYSEGAPDPGFYRISEDGGVTWQNPEELPWPAAYGGDTLTSYHISSLYPFYDSNDNLHIVAGVMPYVGGQGYIIPAQLWHWSPSNTPNWSHIHTADPENLLAPVGYNALFACRVTIGEGADGNLFIAWEQFDGENVEPGPPELLRADIYAAGSADNGQTWTEPLQLTQPTTGSKRFPVISDQTVMMNDAEHVAVLYIIDEVAGMHVQGQGPGTNNPVIVHWVPTSQIGVAEPGQGVKPVKLEVAARPNPFGNRTSISYAVPRAGNVSLTVYDVAGRPVRTLVNGRQNAGRYSVNWDGRSEAGDEVAAGIYFYTLTAGQASTTSKLTVVR</sequence>
<dbReference type="Gene3D" id="2.60.40.4070">
    <property type="match status" value="1"/>
</dbReference>
<accession>A0A7V0XEY4</accession>
<reference evidence="3" key="1">
    <citation type="journal article" date="2020" name="mSystems">
        <title>Genome- and Community-Level Interaction Insights into Carbon Utilization and Element Cycling Functions of Hydrothermarchaeota in Hydrothermal Sediment.</title>
        <authorList>
            <person name="Zhou Z."/>
            <person name="Liu Y."/>
            <person name="Xu W."/>
            <person name="Pan J."/>
            <person name="Luo Z.H."/>
            <person name="Li M."/>
        </authorList>
    </citation>
    <scope>NUCLEOTIDE SEQUENCE [LARGE SCALE GENOMIC DNA]</scope>
    <source>
        <strain evidence="3">SpSt-1182</strain>
    </source>
</reference>
<protein>
    <submittedName>
        <fullName evidence="3">T9SS type A sorting domain-containing protein</fullName>
    </submittedName>
</protein>
<dbReference type="AlphaFoldDB" id="A0A7V0XEY4"/>
<dbReference type="NCBIfam" id="TIGR04183">
    <property type="entry name" value="Por_Secre_tail"/>
    <property type="match status" value="1"/>
</dbReference>
<dbReference type="EMBL" id="DSBX01000081">
    <property type="protein sequence ID" value="HDQ99080.1"/>
    <property type="molecule type" value="Genomic_DNA"/>
</dbReference>
<dbReference type="InterPro" id="IPR036278">
    <property type="entry name" value="Sialidase_sf"/>
</dbReference>
<proteinExistence type="predicted"/>
<keyword evidence="1" id="KW-0732">Signal</keyword>
<dbReference type="InterPro" id="IPR026444">
    <property type="entry name" value="Secre_tail"/>
</dbReference>
<dbReference type="Proteomes" id="UP000885672">
    <property type="component" value="Unassembled WGS sequence"/>
</dbReference>
<feature type="signal peptide" evidence="1">
    <location>
        <begin position="1"/>
        <end position="27"/>
    </location>
</feature>
<comment type="caution">
    <text evidence="3">The sequence shown here is derived from an EMBL/GenBank/DDBJ whole genome shotgun (WGS) entry which is preliminary data.</text>
</comment>
<dbReference type="InterPro" id="IPR025965">
    <property type="entry name" value="FlgD/Vpr_Ig-like"/>
</dbReference>
<feature type="domain" description="FlgD/Vpr Ig-like" evidence="2">
    <location>
        <begin position="519"/>
        <end position="575"/>
    </location>
</feature>
<dbReference type="CDD" id="cd15482">
    <property type="entry name" value="Sialidase_non-viral"/>
    <property type="match status" value="1"/>
</dbReference>
<gene>
    <name evidence="3" type="ORF">ENN51_02170</name>
</gene>
<organism evidence="3">
    <name type="scientific">candidate division WOR-3 bacterium</name>
    <dbReference type="NCBI Taxonomy" id="2052148"/>
    <lineage>
        <taxon>Bacteria</taxon>
        <taxon>Bacteria division WOR-3</taxon>
    </lineage>
</organism>
<name>A0A7V0XEY4_UNCW3</name>
<evidence type="ECO:0000313" key="3">
    <source>
        <dbReference type="EMBL" id="HDQ99080.1"/>
    </source>
</evidence>
<dbReference type="SUPFAM" id="SSF50939">
    <property type="entry name" value="Sialidases"/>
    <property type="match status" value="1"/>
</dbReference>
<dbReference type="Pfam" id="PF13860">
    <property type="entry name" value="FlgD_ig"/>
    <property type="match status" value="1"/>
</dbReference>
<feature type="chain" id="PRO_5030962108" evidence="1">
    <location>
        <begin position="28"/>
        <end position="586"/>
    </location>
</feature>